<dbReference type="InterPro" id="IPR017523">
    <property type="entry name" value="Rv3268"/>
</dbReference>
<dbReference type="NCBIfam" id="TIGR03089">
    <property type="entry name" value="TIGR03089 family protein"/>
    <property type="match status" value="1"/>
</dbReference>
<reference evidence="2" key="1">
    <citation type="journal article" date="2019" name="Int. J. Syst. Evol. Microbiol.">
        <title>The Global Catalogue of Microorganisms (GCM) 10K type strain sequencing project: providing services to taxonomists for standard genome sequencing and annotation.</title>
        <authorList>
            <consortium name="The Broad Institute Genomics Platform"/>
            <consortium name="The Broad Institute Genome Sequencing Center for Infectious Disease"/>
            <person name="Wu L."/>
            <person name="Ma J."/>
        </authorList>
    </citation>
    <scope>NUCLEOTIDE SEQUENCE [LARGE SCALE GENOMIC DNA]</scope>
    <source>
        <strain evidence="2">WLHS5</strain>
    </source>
</reference>
<keyword evidence="2" id="KW-1185">Reference proteome</keyword>
<dbReference type="RefSeq" id="WP_380666327.1">
    <property type="nucleotide sequence ID" value="NZ_JBHTCJ010000003.1"/>
</dbReference>
<gene>
    <name evidence="1" type="ORF">ACFQRI_08545</name>
</gene>
<sequence length="242" mass="25108">MSITQALLGPLLAGAAKPLITHYDDATGARIELSRATTANWAAKTANWLVDEVDLEPGTPVAVSLPAHWQTAGVLLGAWWCGAHVTDDPGDAEVAFVPASAPDRAEGAHVKAAVGLDPLGAPVRDLPEGFVDYVSDIRVHGDDFSPIVPLGGDAPALLDRSVDEVLGAARERAGELGIGPRDRVLSTLDWTLPGGVVDGLLAVLAGEAALVQCTNLDPAKLGKRRADERTTVELGELGELDG</sequence>
<comment type="caution">
    <text evidence="1">The sequence shown here is derived from an EMBL/GenBank/DDBJ whole genome shotgun (WGS) entry which is preliminary data.</text>
</comment>
<dbReference type="Proteomes" id="UP001596504">
    <property type="component" value="Unassembled WGS sequence"/>
</dbReference>
<proteinExistence type="predicted"/>
<evidence type="ECO:0000313" key="2">
    <source>
        <dbReference type="Proteomes" id="UP001596504"/>
    </source>
</evidence>
<accession>A0ABW2LK29</accession>
<organism evidence="1 2">
    <name type="scientific">Saccharopolyspora griseoalba</name>
    <dbReference type="NCBI Taxonomy" id="1431848"/>
    <lineage>
        <taxon>Bacteria</taxon>
        <taxon>Bacillati</taxon>
        <taxon>Actinomycetota</taxon>
        <taxon>Actinomycetes</taxon>
        <taxon>Pseudonocardiales</taxon>
        <taxon>Pseudonocardiaceae</taxon>
        <taxon>Saccharopolyspora</taxon>
    </lineage>
</organism>
<dbReference type="SUPFAM" id="SSF56801">
    <property type="entry name" value="Acetyl-CoA synthetase-like"/>
    <property type="match status" value="1"/>
</dbReference>
<dbReference type="InterPro" id="IPR042099">
    <property type="entry name" value="ANL_N_sf"/>
</dbReference>
<dbReference type="Gene3D" id="3.40.50.12780">
    <property type="entry name" value="N-terminal domain of ligase-like"/>
    <property type="match status" value="1"/>
</dbReference>
<evidence type="ECO:0000313" key="1">
    <source>
        <dbReference type="EMBL" id="MFC7341462.1"/>
    </source>
</evidence>
<dbReference type="EMBL" id="JBHTCJ010000003">
    <property type="protein sequence ID" value="MFC7341462.1"/>
    <property type="molecule type" value="Genomic_DNA"/>
</dbReference>
<protein>
    <submittedName>
        <fullName evidence="1">TIGR03089 family protein</fullName>
    </submittedName>
</protein>
<name>A0ABW2LK29_9PSEU</name>